<gene>
    <name evidence="1" type="ORF">LEP1GSC059_4701</name>
</gene>
<sequence>MPKLNNFIIKIKRFELKSALGKTKTKQFLHSYYFRKI</sequence>
<dbReference type="EMBL" id="AKWY02000026">
    <property type="protein sequence ID" value="EQA70686.1"/>
    <property type="molecule type" value="Genomic_DNA"/>
</dbReference>
<reference evidence="1 2" key="1">
    <citation type="submission" date="2013-05" db="EMBL/GenBank/DDBJ databases">
        <authorList>
            <person name="Harkins D.M."/>
            <person name="Durkin A.S."/>
            <person name="Brinkac L.M."/>
            <person name="Haft D.H."/>
            <person name="Selengut J.D."/>
            <person name="Sanka R."/>
            <person name="DePew J."/>
            <person name="Purushe J."/>
            <person name="Hartskeerl R.A."/>
            <person name="Ahmed A."/>
            <person name="van der Linden H."/>
            <person name="Goris M.G.A."/>
            <person name="Vinetz J.M."/>
            <person name="Sutton G.G."/>
            <person name="Nierman W.C."/>
            <person name="Fouts D.E."/>
        </authorList>
    </citation>
    <scope>NUCLEOTIDE SEQUENCE [LARGE SCALE GENOMIC DNA]</scope>
    <source>
        <strain evidence="1 2">CZ214</strain>
    </source>
</reference>
<accession>T0GTL7</accession>
<evidence type="ECO:0000313" key="2">
    <source>
        <dbReference type="Proteomes" id="UP000015442"/>
    </source>
</evidence>
<name>T0GTL7_9LEPT</name>
<protein>
    <submittedName>
        <fullName evidence="1">Uncharacterized protein</fullName>
    </submittedName>
</protein>
<organism evidence="1 2">
    <name type="scientific">Leptospira noguchii serovar Panama str. CZ214</name>
    <dbReference type="NCBI Taxonomy" id="1001595"/>
    <lineage>
        <taxon>Bacteria</taxon>
        <taxon>Pseudomonadati</taxon>
        <taxon>Spirochaetota</taxon>
        <taxon>Spirochaetia</taxon>
        <taxon>Leptospirales</taxon>
        <taxon>Leptospiraceae</taxon>
        <taxon>Leptospira</taxon>
    </lineage>
</organism>
<evidence type="ECO:0000313" key="1">
    <source>
        <dbReference type="EMBL" id="EQA70686.1"/>
    </source>
</evidence>
<proteinExistence type="predicted"/>
<comment type="caution">
    <text evidence="1">The sequence shown here is derived from an EMBL/GenBank/DDBJ whole genome shotgun (WGS) entry which is preliminary data.</text>
</comment>
<dbReference type="Proteomes" id="UP000015442">
    <property type="component" value="Unassembled WGS sequence"/>
</dbReference>
<dbReference type="AlphaFoldDB" id="T0GTL7"/>